<sequence length="68" mass="8295">FFDLRLTLKDISENSWRFLRRLLDFFRSESDFERFLRRLLKDSRKTLGRLIGNSSNIFYARIFPTKSS</sequence>
<dbReference type="Proteomes" id="UP000823674">
    <property type="component" value="Chromosome A09"/>
</dbReference>
<evidence type="ECO:0000313" key="2">
    <source>
        <dbReference type="Proteomes" id="UP000823674"/>
    </source>
</evidence>
<keyword evidence="2" id="KW-1185">Reference proteome</keyword>
<gene>
    <name evidence="1" type="primary">A09p028190.1_BraROA</name>
    <name evidence="1" type="ORF">IGI04_035140</name>
</gene>
<proteinExistence type="predicted"/>
<reference evidence="1 2" key="1">
    <citation type="submission" date="2021-03" db="EMBL/GenBank/DDBJ databases">
        <authorList>
            <person name="King G.J."/>
            <person name="Bancroft I."/>
            <person name="Baten A."/>
            <person name="Bloomfield J."/>
            <person name="Borpatragohain P."/>
            <person name="He Z."/>
            <person name="Irish N."/>
            <person name="Irwin J."/>
            <person name="Liu K."/>
            <person name="Mauleon R.P."/>
            <person name="Moore J."/>
            <person name="Morris R."/>
            <person name="Ostergaard L."/>
            <person name="Wang B."/>
            <person name="Wells R."/>
        </authorList>
    </citation>
    <scope>NUCLEOTIDE SEQUENCE [LARGE SCALE GENOMIC DNA]</scope>
    <source>
        <strain evidence="1">R-o-18</strain>
        <tissue evidence="1">Leaf</tissue>
    </source>
</reference>
<evidence type="ECO:0000313" key="1">
    <source>
        <dbReference type="EMBL" id="KAG5383670.1"/>
    </source>
</evidence>
<comment type="caution">
    <text evidence="1">The sequence shown here is derived from an EMBL/GenBank/DDBJ whole genome shotgun (WGS) entry which is preliminary data.</text>
</comment>
<feature type="non-terminal residue" evidence="1">
    <location>
        <position position="1"/>
    </location>
</feature>
<accession>A0ABQ7LAS3</accession>
<protein>
    <submittedName>
        <fullName evidence="1">Uncharacterized protein</fullName>
    </submittedName>
</protein>
<name>A0ABQ7LAS3_BRACM</name>
<dbReference type="EMBL" id="JADBGQ010000008">
    <property type="protein sequence ID" value="KAG5383670.1"/>
    <property type="molecule type" value="Genomic_DNA"/>
</dbReference>
<organism evidence="1 2">
    <name type="scientific">Brassica rapa subsp. trilocularis</name>
    <dbReference type="NCBI Taxonomy" id="1813537"/>
    <lineage>
        <taxon>Eukaryota</taxon>
        <taxon>Viridiplantae</taxon>
        <taxon>Streptophyta</taxon>
        <taxon>Embryophyta</taxon>
        <taxon>Tracheophyta</taxon>
        <taxon>Spermatophyta</taxon>
        <taxon>Magnoliopsida</taxon>
        <taxon>eudicotyledons</taxon>
        <taxon>Gunneridae</taxon>
        <taxon>Pentapetalae</taxon>
        <taxon>rosids</taxon>
        <taxon>malvids</taxon>
        <taxon>Brassicales</taxon>
        <taxon>Brassicaceae</taxon>
        <taxon>Brassiceae</taxon>
        <taxon>Brassica</taxon>
    </lineage>
</organism>